<protein>
    <recommendedName>
        <fullName evidence="1">PDZ domain-containing protein</fullName>
    </recommendedName>
</protein>
<evidence type="ECO:0000313" key="2">
    <source>
        <dbReference type="EMBL" id="MEQ2218864.1"/>
    </source>
</evidence>
<dbReference type="SUPFAM" id="SSF50156">
    <property type="entry name" value="PDZ domain-like"/>
    <property type="match status" value="1"/>
</dbReference>
<name>A0ABV0SF13_9TELE</name>
<dbReference type="PANTHER" id="PTHR16484">
    <property type="entry name" value="PARTITIONING DEFECTIVE 3 RELATED"/>
    <property type="match status" value="1"/>
</dbReference>
<comment type="caution">
    <text evidence="2">The sequence shown here is derived from an EMBL/GenBank/DDBJ whole genome shotgun (WGS) entry which is preliminary data.</text>
</comment>
<evidence type="ECO:0000313" key="3">
    <source>
        <dbReference type="Proteomes" id="UP001434883"/>
    </source>
</evidence>
<keyword evidence="3" id="KW-1185">Reference proteome</keyword>
<feature type="domain" description="PDZ" evidence="1">
    <location>
        <begin position="1"/>
        <end position="42"/>
    </location>
</feature>
<dbReference type="EMBL" id="JAHRIN010077709">
    <property type="protein sequence ID" value="MEQ2218864.1"/>
    <property type="molecule type" value="Genomic_DNA"/>
</dbReference>
<dbReference type="Gene3D" id="2.30.42.10">
    <property type="match status" value="1"/>
</dbReference>
<dbReference type="PANTHER" id="PTHR16484:SF10">
    <property type="entry name" value="PARTITIONING DEFECTIVE 3 HOMOLOG"/>
    <property type="match status" value="1"/>
</dbReference>
<evidence type="ECO:0000259" key="1">
    <source>
        <dbReference type="PROSITE" id="PS50106"/>
    </source>
</evidence>
<sequence length="125" mass="13647">MKAGDRLLEVSGVDLNGKSQEEVVALLRATPMDGTVNLLVFRQMDPLLPREVVSTVLDSQPFFLRMTRWNLFCFVLLSGSDSRCGLHSTSADQEALYANLTSSHKTQPGTKALNPAKGAVKTVHC</sequence>
<dbReference type="InterPro" id="IPR001478">
    <property type="entry name" value="PDZ"/>
</dbReference>
<accession>A0ABV0SF13</accession>
<dbReference type="InterPro" id="IPR036034">
    <property type="entry name" value="PDZ_sf"/>
</dbReference>
<proteinExistence type="predicted"/>
<dbReference type="Proteomes" id="UP001434883">
    <property type="component" value="Unassembled WGS sequence"/>
</dbReference>
<gene>
    <name evidence="2" type="ORF">XENOCAPTIV_009150</name>
</gene>
<reference evidence="2 3" key="1">
    <citation type="submission" date="2021-06" db="EMBL/GenBank/DDBJ databases">
        <authorList>
            <person name="Palmer J.M."/>
        </authorList>
    </citation>
    <scope>NUCLEOTIDE SEQUENCE [LARGE SCALE GENOMIC DNA]</scope>
    <source>
        <strain evidence="2 3">XC_2019</strain>
        <tissue evidence="2">Muscle</tissue>
    </source>
</reference>
<organism evidence="2 3">
    <name type="scientific">Xenoophorus captivus</name>
    <dbReference type="NCBI Taxonomy" id="1517983"/>
    <lineage>
        <taxon>Eukaryota</taxon>
        <taxon>Metazoa</taxon>
        <taxon>Chordata</taxon>
        <taxon>Craniata</taxon>
        <taxon>Vertebrata</taxon>
        <taxon>Euteleostomi</taxon>
        <taxon>Actinopterygii</taxon>
        <taxon>Neopterygii</taxon>
        <taxon>Teleostei</taxon>
        <taxon>Neoteleostei</taxon>
        <taxon>Acanthomorphata</taxon>
        <taxon>Ovalentaria</taxon>
        <taxon>Atherinomorphae</taxon>
        <taxon>Cyprinodontiformes</taxon>
        <taxon>Goodeidae</taxon>
        <taxon>Xenoophorus</taxon>
    </lineage>
</organism>
<dbReference type="InterPro" id="IPR052213">
    <property type="entry name" value="PAR3"/>
</dbReference>
<dbReference type="PROSITE" id="PS50106">
    <property type="entry name" value="PDZ"/>
    <property type="match status" value="1"/>
</dbReference>